<dbReference type="AlphaFoldDB" id="A0A375J882"/>
<accession>A0A375J882</accession>
<protein>
    <submittedName>
        <fullName evidence="1">Uncharacterized protein</fullName>
    </submittedName>
</protein>
<gene>
    <name evidence="1" type="ORF">CBM2634_B120036</name>
</gene>
<evidence type="ECO:0000313" key="2">
    <source>
        <dbReference type="Proteomes" id="UP000256805"/>
    </source>
</evidence>
<name>A0A375J882_9BURK</name>
<dbReference type="EMBL" id="OVTA01000035">
    <property type="protein sequence ID" value="SPR99826.1"/>
    <property type="molecule type" value="Genomic_DNA"/>
</dbReference>
<dbReference type="Proteomes" id="UP000256805">
    <property type="component" value="Unassembled WGS sequence"/>
</dbReference>
<proteinExistence type="predicted"/>
<reference evidence="1 2" key="1">
    <citation type="submission" date="2018-01" db="EMBL/GenBank/DDBJ databases">
        <authorList>
            <person name="Gaut B.S."/>
            <person name="Morton B.R."/>
            <person name="Clegg M.T."/>
            <person name="Duvall M.R."/>
        </authorList>
    </citation>
    <scope>NUCLEOTIDE SEQUENCE [LARGE SCALE GENOMIC DNA]</scope>
    <source>
        <strain evidence="1">Cupriavidus taiwanensis cmp 52</strain>
    </source>
</reference>
<evidence type="ECO:0000313" key="1">
    <source>
        <dbReference type="EMBL" id="SPR99826.1"/>
    </source>
</evidence>
<organism evidence="1 2">
    <name type="scientific">Cupriavidus taiwanensis</name>
    <dbReference type="NCBI Taxonomy" id="164546"/>
    <lineage>
        <taxon>Bacteria</taxon>
        <taxon>Pseudomonadati</taxon>
        <taxon>Pseudomonadota</taxon>
        <taxon>Betaproteobacteria</taxon>
        <taxon>Burkholderiales</taxon>
        <taxon>Burkholderiaceae</taxon>
        <taxon>Cupriavidus</taxon>
    </lineage>
</organism>
<sequence>MGHCWYFVNVVVGRSLASYGKPYGSDVGWVNAFTFTTAQEGTG</sequence>